<dbReference type="InterPro" id="IPR005302">
    <property type="entry name" value="MoCF_Sase_C"/>
</dbReference>
<protein>
    <submittedName>
        <fullName evidence="2">MOSC domain-containing protein</fullName>
    </submittedName>
</protein>
<dbReference type="GO" id="GO:0030151">
    <property type="term" value="F:molybdenum ion binding"/>
    <property type="evidence" value="ECO:0007669"/>
    <property type="project" value="InterPro"/>
</dbReference>
<dbReference type="Pfam" id="PF03473">
    <property type="entry name" value="MOSC"/>
    <property type="match status" value="1"/>
</dbReference>
<dbReference type="OrthoDB" id="581532at2"/>
<keyword evidence="3" id="KW-1185">Reference proteome</keyword>
<reference evidence="2 3" key="1">
    <citation type="journal article" date="2019" name="Syst. Appl. Microbiol.">
        <title>New species of pathogenic Pseudomonas isolated from citrus in Tunisia: Proposal of Pseudomonas kairouanensis sp. nov. and Pseudomonas nabeulensis sp. nov.</title>
        <authorList>
            <person name="Oueslati M."/>
            <person name="Mulet M."/>
            <person name="Gomila M."/>
            <person name="Berge O."/>
            <person name="Hajlaoui M.R."/>
            <person name="Lalucat J."/>
            <person name="Sadfi-Zouaoui N."/>
            <person name="Garcia-Valdes E."/>
        </authorList>
    </citation>
    <scope>NUCLEOTIDE SEQUENCE [LARGE SCALE GENOMIC DNA]</scope>
    <source>
        <strain evidence="2 3">KC12</strain>
    </source>
</reference>
<proteinExistence type="predicted"/>
<dbReference type="Pfam" id="PF03476">
    <property type="entry name" value="MOSC_N"/>
    <property type="match status" value="1"/>
</dbReference>
<dbReference type="GO" id="GO:0003824">
    <property type="term" value="F:catalytic activity"/>
    <property type="evidence" value="ECO:0007669"/>
    <property type="project" value="InterPro"/>
</dbReference>
<gene>
    <name evidence="2" type="ORF">DYL59_27785</name>
</gene>
<dbReference type="SUPFAM" id="SSF141673">
    <property type="entry name" value="MOSC N-terminal domain-like"/>
    <property type="match status" value="1"/>
</dbReference>
<dbReference type="PANTHER" id="PTHR14237:SF19">
    <property type="entry name" value="MITOCHONDRIAL AMIDOXIME REDUCING COMPONENT 1"/>
    <property type="match status" value="1"/>
</dbReference>
<evidence type="ECO:0000259" key="1">
    <source>
        <dbReference type="PROSITE" id="PS51340"/>
    </source>
</evidence>
<dbReference type="AlphaFoldDB" id="A0A4Z0AEE5"/>
<accession>A0A4Z0AEE5</accession>
<evidence type="ECO:0000313" key="3">
    <source>
        <dbReference type="Proteomes" id="UP000297391"/>
    </source>
</evidence>
<name>A0A4Z0AEE5_9PSED</name>
<sequence length="268" mass="29027">MLRLSALYRYPLKSGKAQVLQNIGLDQLGLDGDRRWMLVDEASGRFLTQRAVAKMSQLSALWNGTGGLTLSAAGVAPLDVALPGSDAELRGVTIWRDTLRVPDAGDAAAAWVSAFIGKPTRLVQVPVDRARSTEAGFGKDDDKVGFADGFPLLLIGQASLDDLSHRIGRPMEMLRFRPNLVIEGSAAFAEDSWKRVRIGDVEFRVVKSCSRCILTTIDPATGERSADREPLATLKTYREQDGDVMFGQNLVNDGIGQLAVGMPVTVLE</sequence>
<dbReference type="GO" id="GO:0030170">
    <property type="term" value="F:pyridoxal phosphate binding"/>
    <property type="evidence" value="ECO:0007669"/>
    <property type="project" value="InterPro"/>
</dbReference>
<dbReference type="PROSITE" id="PS51340">
    <property type="entry name" value="MOSC"/>
    <property type="match status" value="1"/>
</dbReference>
<evidence type="ECO:0000313" key="2">
    <source>
        <dbReference type="EMBL" id="TFY84850.1"/>
    </source>
</evidence>
<comment type="caution">
    <text evidence="2">The sequence shown here is derived from an EMBL/GenBank/DDBJ whole genome shotgun (WGS) entry which is preliminary data.</text>
</comment>
<feature type="domain" description="MOSC" evidence="1">
    <location>
        <begin position="125"/>
        <end position="267"/>
    </location>
</feature>
<organism evidence="2 3">
    <name type="scientific">Pseudomonas kairouanensis</name>
    <dbReference type="NCBI Taxonomy" id="2293832"/>
    <lineage>
        <taxon>Bacteria</taxon>
        <taxon>Pseudomonadati</taxon>
        <taxon>Pseudomonadota</taxon>
        <taxon>Gammaproteobacteria</taxon>
        <taxon>Pseudomonadales</taxon>
        <taxon>Pseudomonadaceae</taxon>
        <taxon>Pseudomonas</taxon>
    </lineage>
</organism>
<dbReference type="EMBL" id="QUZU01000054">
    <property type="protein sequence ID" value="TFY84850.1"/>
    <property type="molecule type" value="Genomic_DNA"/>
</dbReference>
<dbReference type="Proteomes" id="UP000297391">
    <property type="component" value="Unassembled WGS sequence"/>
</dbReference>
<dbReference type="InterPro" id="IPR005303">
    <property type="entry name" value="MOCOS_middle"/>
</dbReference>
<dbReference type="PANTHER" id="PTHR14237">
    <property type="entry name" value="MOLYBDOPTERIN COFACTOR SULFURASE MOSC"/>
    <property type="match status" value="1"/>
</dbReference>
<dbReference type="SUPFAM" id="SSF50800">
    <property type="entry name" value="PK beta-barrel domain-like"/>
    <property type="match status" value="1"/>
</dbReference>
<dbReference type="InterPro" id="IPR011037">
    <property type="entry name" value="Pyrv_Knase-like_insert_dom_sf"/>
</dbReference>
<dbReference type="RefSeq" id="WP_135292016.1">
    <property type="nucleotide sequence ID" value="NZ_QUZU01000054.1"/>
</dbReference>